<keyword evidence="1" id="KW-0472">Membrane</keyword>
<feature type="transmembrane region" description="Helical" evidence="1">
    <location>
        <begin position="59"/>
        <end position="78"/>
    </location>
</feature>
<accession>A0A258FGJ3</accession>
<proteinExistence type="predicted"/>
<feature type="transmembrane region" description="Helical" evidence="1">
    <location>
        <begin position="26"/>
        <end position="47"/>
    </location>
</feature>
<name>A0A258FGJ3_9CAUL</name>
<comment type="caution">
    <text evidence="2">The sequence shown here is derived from an EMBL/GenBank/DDBJ whole genome shotgun (WGS) entry which is preliminary data.</text>
</comment>
<keyword evidence="1" id="KW-0812">Transmembrane</keyword>
<reference evidence="2 3" key="1">
    <citation type="submission" date="2017-03" db="EMBL/GenBank/DDBJ databases">
        <title>Lifting the veil on microbial sulfur biogeochemistry in mining wastewaters.</title>
        <authorList>
            <person name="Kantor R.S."/>
            <person name="Colenbrander Nelson T."/>
            <person name="Marshall S."/>
            <person name="Bennett D."/>
            <person name="Apte S."/>
            <person name="Camacho D."/>
            <person name="Thomas B.C."/>
            <person name="Warren L.A."/>
            <person name="Banfield J.F."/>
        </authorList>
    </citation>
    <scope>NUCLEOTIDE SEQUENCE [LARGE SCALE GENOMIC DNA]</scope>
    <source>
        <strain evidence="2">32-69-9</strain>
    </source>
</reference>
<keyword evidence="1" id="KW-1133">Transmembrane helix</keyword>
<dbReference type="EMBL" id="NCEB01000037">
    <property type="protein sequence ID" value="OYX30923.1"/>
    <property type="molecule type" value="Genomic_DNA"/>
</dbReference>
<dbReference type="Pfam" id="PF06532">
    <property type="entry name" value="NrsF"/>
    <property type="match status" value="1"/>
</dbReference>
<dbReference type="AlphaFoldDB" id="A0A258FGJ3"/>
<evidence type="ECO:0000313" key="2">
    <source>
        <dbReference type="EMBL" id="OYX30923.1"/>
    </source>
</evidence>
<dbReference type="Proteomes" id="UP000215595">
    <property type="component" value="Unassembled WGS sequence"/>
</dbReference>
<sequence>MKTDDLIEALAADLPASGARQVERRLLLALVAGGLLVLLGVGLWLGFREDLGSAMMGPTFWIKAAYTGTLGVIGFWLLDRLGRPGSAIRAPLVALALILVAAAGFTAWEFLTMAEAERMPAVMGESARECAPLILILSLIAAPFVFGAARGFAPMRPGAAGAAAGLLTAGLATTLYGLHCPEQTASFVMVWYSLGIGLAAAAGAVIGRVLFRW</sequence>
<feature type="transmembrane region" description="Helical" evidence="1">
    <location>
        <begin position="159"/>
        <end position="178"/>
    </location>
</feature>
<dbReference type="InterPro" id="IPR009495">
    <property type="entry name" value="NrsF"/>
</dbReference>
<feature type="transmembrane region" description="Helical" evidence="1">
    <location>
        <begin position="90"/>
        <end position="111"/>
    </location>
</feature>
<evidence type="ECO:0000256" key="1">
    <source>
        <dbReference type="SAM" id="Phobius"/>
    </source>
</evidence>
<feature type="transmembrane region" description="Helical" evidence="1">
    <location>
        <begin position="131"/>
        <end position="152"/>
    </location>
</feature>
<gene>
    <name evidence="2" type="ORF">B7Z01_13275</name>
</gene>
<evidence type="ECO:0000313" key="3">
    <source>
        <dbReference type="Proteomes" id="UP000215595"/>
    </source>
</evidence>
<organism evidence="2 3">
    <name type="scientific">Brevundimonas subvibrioides</name>
    <dbReference type="NCBI Taxonomy" id="74313"/>
    <lineage>
        <taxon>Bacteria</taxon>
        <taxon>Pseudomonadati</taxon>
        <taxon>Pseudomonadota</taxon>
        <taxon>Alphaproteobacteria</taxon>
        <taxon>Caulobacterales</taxon>
        <taxon>Caulobacteraceae</taxon>
        <taxon>Brevundimonas</taxon>
    </lineage>
</organism>
<feature type="transmembrane region" description="Helical" evidence="1">
    <location>
        <begin position="190"/>
        <end position="211"/>
    </location>
</feature>
<evidence type="ECO:0008006" key="4">
    <source>
        <dbReference type="Google" id="ProtNLM"/>
    </source>
</evidence>
<protein>
    <recommendedName>
        <fullName evidence="4">DUF1109 domain-containing protein</fullName>
    </recommendedName>
</protein>